<evidence type="ECO:0000313" key="5">
    <source>
        <dbReference type="Proteomes" id="UP001138708"/>
    </source>
</evidence>
<evidence type="ECO:0000259" key="1">
    <source>
        <dbReference type="Pfam" id="PF02538"/>
    </source>
</evidence>
<dbReference type="EMBL" id="JAAEDK010000034">
    <property type="protein sequence ID" value="MBR0660617.1"/>
    <property type="molecule type" value="Genomic_DNA"/>
</dbReference>
<evidence type="ECO:0000313" key="2">
    <source>
        <dbReference type="EMBL" id="MBR0660617.1"/>
    </source>
</evidence>
<keyword evidence="4" id="KW-1185">Reference proteome</keyword>
<dbReference type="GO" id="GO:0017168">
    <property type="term" value="F:5-oxoprolinase (ATP-hydrolyzing) activity"/>
    <property type="evidence" value="ECO:0007669"/>
    <property type="project" value="TreeGrafter"/>
</dbReference>
<reference evidence="2" key="3">
    <citation type="journal article" date="2021" name="Syst. Appl. Microbiol.">
        <title>Roseomonas hellenica sp. nov., isolated from roots of wild-growing Alkanna tinctoria.</title>
        <authorList>
            <person name="Rat A."/>
            <person name="Naranjo H.D."/>
            <person name="Lebbe L."/>
            <person name="Cnockaert M."/>
            <person name="Krigas N."/>
            <person name="Grigoriadou K."/>
            <person name="Maloupa E."/>
            <person name="Willems A."/>
        </authorList>
    </citation>
    <scope>NUCLEOTIDE SEQUENCE</scope>
    <source>
        <strain evidence="2">LMG 31161</strain>
    </source>
</reference>
<dbReference type="GO" id="GO:0006749">
    <property type="term" value="P:glutathione metabolic process"/>
    <property type="evidence" value="ECO:0007669"/>
    <property type="project" value="TreeGrafter"/>
</dbReference>
<dbReference type="GO" id="GO:0005829">
    <property type="term" value="C:cytosol"/>
    <property type="evidence" value="ECO:0007669"/>
    <property type="project" value="TreeGrafter"/>
</dbReference>
<dbReference type="Pfam" id="PF02538">
    <property type="entry name" value="Hydantoinase_B"/>
    <property type="match status" value="1"/>
</dbReference>
<protein>
    <submittedName>
        <fullName evidence="2">Hydantoinase B/oxoprolinase family protein</fullName>
    </submittedName>
</protein>
<dbReference type="RefSeq" id="WP_168043928.1">
    <property type="nucleotide sequence ID" value="NZ_JAAEDK010000034.1"/>
</dbReference>
<reference evidence="2" key="1">
    <citation type="submission" date="2020-01" db="EMBL/GenBank/DDBJ databases">
        <authorList>
            <person name="Rat A."/>
        </authorList>
    </citation>
    <scope>NUCLEOTIDE SEQUENCE</scope>
    <source>
        <strain evidence="2">LMG 31161</strain>
    </source>
</reference>
<dbReference type="AlphaFoldDB" id="A0A9X9WJV7"/>
<dbReference type="InterPro" id="IPR003692">
    <property type="entry name" value="Hydantoinase_B"/>
</dbReference>
<dbReference type="InterPro" id="IPR045079">
    <property type="entry name" value="Oxoprolinase-like"/>
</dbReference>
<dbReference type="Proteomes" id="UP000746741">
    <property type="component" value="Unassembled WGS sequence"/>
</dbReference>
<feature type="domain" description="Hydantoinase B/oxoprolinase" evidence="1">
    <location>
        <begin position="11"/>
        <end position="521"/>
    </location>
</feature>
<reference evidence="3 4" key="2">
    <citation type="submission" date="2020-02" db="EMBL/GenBank/DDBJ databases">
        <authorList>
            <person name="Sun Q."/>
            <person name="Inoue M."/>
        </authorList>
    </citation>
    <scope>NUCLEOTIDE SEQUENCE [LARGE SCALE GENOMIC DNA]</scope>
    <source>
        <strain evidence="3 4">KCTC 22478</strain>
    </source>
</reference>
<name>A0A9X9WJV7_9PROT</name>
<proteinExistence type="predicted"/>
<organism evidence="2 5">
    <name type="scientific">Neoroseomonas oryzicola</name>
    <dbReference type="NCBI Taxonomy" id="535904"/>
    <lineage>
        <taxon>Bacteria</taxon>
        <taxon>Pseudomonadati</taxon>
        <taxon>Pseudomonadota</taxon>
        <taxon>Alphaproteobacteria</taxon>
        <taxon>Acetobacterales</taxon>
        <taxon>Acetobacteraceae</taxon>
        <taxon>Neoroseomonas</taxon>
    </lineage>
</organism>
<evidence type="ECO:0000313" key="3">
    <source>
        <dbReference type="EMBL" id="NKE20024.1"/>
    </source>
</evidence>
<sequence length="546" mass="58617">MNDTMPARTFDAVELELLWRRLISLVDEAAAALVRTSFSTLVRESYDFSCVVTDAAGQSLVQATESIPSFIGTLPETVKHFLRFFPPETLQPGDVLITNDLWLGTGHLPDITVAKPIFRDGRLVAFSASTAHAPDIGGKIRSPEPREVFEEGLQIPPLKLMRSGVADETLVAILRQNVRTPEQTLGDLWAQVVALDLMEERLHVLMDQAGLRDLTDLAAEIHRRCEAAMRNAIAALPDGTYRSELKTDGLMDTPVTIRLALTIKGDTITADFTGTDAQVDRAINCALCYTYAMVMYGVKVCTSPTLPNNEGAWRPISIVAPPGCIVNPQFPASGGSRMLIGHYLPMLVFGCLGQVVPERVMAACGSPMWGMNQSGVGANGKPYANMFFFNGGMGGNMHGDGISCLSWPSNVSSTAVEISEHIAPIHIHHKRLRPDSGGPGRHRGGLGQEILIESRSPTPIAVSFLAERTIFPAFGVEGGQDGAPGMLRINGEKVDPKRQYVLKTGDTVALATPGGGGHGDPGQRSAVAVAHDLAAGYVTESSTCRR</sequence>
<accession>A0A9X9WJV7</accession>
<dbReference type="EMBL" id="JAAVUP010000017">
    <property type="protein sequence ID" value="NKE20024.1"/>
    <property type="molecule type" value="Genomic_DNA"/>
</dbReference>
<dbReference type="PANTHER" id="PTHR11365:SF23">
    <property type="entry name" value="HYPOTHETICAL 5-OXOPROLINASE (EUROFUNG)-RELATED"/>
    <property type="match status" value="1"/>
</dbReference>
<gene>
    <name evidence="3" type="ORF">GWK15_23915</name>
    <name evidence="2" type="ORF">GXW75_15275</name>
</gene>
<evidence type="ECO:0000313" key="4">
    <source>
        <dbReference type="Proteomes" id="UP000746741"/>
    </source>
</evidence>
<comment type="caution">
    <text evidence="2">The sequence shown here is derived from an EMBL/GenBank/DDBJ whole genome shotgun (WGS) entry which is preliminary data.</text>
</comment>
<dbReference type="PANTHER" id="PTHR11365">
    <property type="entry name" value="5-OXOPROLINASE RELATED"/>
    <property type="match status" value="1"/>
</dbReference>
<dbReference type="Proteomes" id="UP001138708">
    <property type="component" value="Unassembled WGS sequence"/>
</dbReference>